<dbReference type="EMBL" id="JAIZAY010000022">
    <property type="protein sequence ID" value="KAJ8021068.1"/>
    <property type="molecule type" value="Genomic_DNA"/>
</dbReference>
<reference evidence="1" key="1">
    <citation type="submission" date="2021-10" db="EMBL/GenBank/DDBJ databases">
        <title>Tropical sea cucumber genome reveals ecological adaptation and Cuvierian tubules defense mechanism.</title>
        <authorList>
            <person name="Chen T."/>
        </authorList>
    </citation>
    <scope>NUCLEOTIDE SEQUENCE</scope>
    <source>
        <strain evidence="1">Nanhai2018</strain>
        <tissue evidence="1">Muscle</tissue>
    </source>
</reference>
<keyword evidence="2" id="KW-1185">Reference proteome</keyword>
<protein>
    <submittedName>
        <fullName evidence="1">Uncharacterized protein</fullName>
    </submittedName>
</protein>
<evidence type="ECO:0000313" key="1">
    <source>
        <dbReference type="EMBL" id="KAJ8021068.1"/>
    </source>
</evidence>
<dbReference type="Proteomes" id="UP001152320">
    <property type="component" value="Chromosome 22"/>
</dbReference>
<comment type="caution">
    <text evidence="1">The sequence shown here is derived from an EMBL/GenBank/DDBJ whole genome shotgun (WGS) entry which is preliminary data.</text>
</comment>
<dbReference type="AlphaFoldDB" id="A0A9Q0YDX0"/>
<proteinExistence type="predicted"/>
<sequence>MTQNVRIIVIFVSSLYLKTISLEAEKLCLIHTALTIVGFVRPSYMSSSHRNVHIHRVTALDSVVLICGEKVGKGRWKNGETYVVVNQEFTRVTPIQLR</sequence>
<name>A0A9Q0YDX0_HOLLE</name>
<organism evidence="1 2">
    <name type="scientific">Holothuria leucospilota</name>
    <name type="common">Black long sea cucumber</name>
    <name type="synonym">Mertensiothuria leucospilota</name>
    <dbReference type="NCBI Taxonomy" id="206669"/>
    <lineage>
        <taxon>Eukaryota</taxon>
        <taxon>Metazoa</taxon>
        <taxon>Echinodermata</taxon>
        <taxon>Eleutherozoa</taxon>
        <taxon>Echinozoa</taxon>
        <taxon>Holothuroidea</taxon>
        <taxon>Aspidochirotacea</taxon>
        <taxon>Aspidochirotida</taxon>
        <taxon>Holothuriidae</taxon>
        <taxon>Holothuria</taxon>
    </lineage>
</organism>
<accession>A0A9Q0YDX0</accession>
<gene>
    <name evidence="1" type="ORF">HOLleu_40831</name>
</gene>
<evidence type="ECO:0000313" key="2">
    <source>
        <dbReference type="Proteomes" id="UP001152320"/>
    </source>
</evidence>